<dbReference type="Gene3D" id="1.10.8.350">
    <property type="entry name" value="Bacterial muramidase"/>
    <property type="match status" value="1"/>
</dbReference>
<dbReference type="EMBL" id="UINC01019484">
    <property type="protein sequence ID" value="SVA82515.1"/>
    <property type="molecule type" value="Genomic_DNA"/>
</dbReference>
<dbReference type="InterPro" id="IPR023346">
    <property type="entry name" value="Lysozyme-like_dom_sf"/>
</dbReference>
<protein>
    <recommendedName>
        <fullName evidence="1">Transglycosylase SLT domain-containing protein</fullName>
    </recommendedName>
</protein>
<dbReference type="PANTHER" id="PTHR30163:SF9">
    <property type="entry name" value="MEMBRANE-BOUND LYTIC MUREIN TRANSGLYCOSYLASE B"/>
    <property type="match status" value="1"/>
</dbReference>
<dbReference type="PANTHER" id="PTHR30163">
    <property type="entry name" value="MEMBRANE-BOUND LYTIC MUREIN TRANSGLYCOSYLASE B"/>
    <property type="match status" value="1"/>
</dbReference>
<dbReference type="Pfam" id="PF13406">
    <property type="entry name" value="SLT_2"/>
    <property type="match status" value="1"/>
</dbReference>
<accession>A0A381YZS4</accession>
<organism evidence="2">
    <name type="scientific">marine metagenome</name>
    <dbReference type="NCBI Taxonomy" id="408172"/>
    <lineage>
        <taxon>unclassified sequences</taxon>
        <taxon>metagenomes</taxon>
        <taxon>ecological metagenomes</taxon>
    </lineage>
</organism>
<gene>
    <name evidence="2" type="ORF">METZ01_LOCUS135369</name>
</gene>
<proteinExistence type="predicted"/>
<evidence type="ECO:0000313" key="2">
    <source>
        <dbReference type="EMBL" id="SVA82515.1"/>
    </source>
</evidence>
<sequence length="287" mass="32624">MINFFSLITGLALTTFVVGQEVTAVGWTPETKQKLLDQIAENELAREIYGRVFNQLENQNIPPQFLEGSFNHPDIDIDDGIIRRFHRPAEKLSYERYRKIFVTDQRIKEGVKFYSQNKALIDTVYAEFGVDPFLLVSLAGVESKYGTHAKTHLVFVALHTVIHKLPRREKWVEKEMAEFLSYCYENNVPPLSLGGSYAGAFGYGQFIPSSFRGYAVDFDGDGVREPFDWPDVLASMANYLVKNGYAKGSDNFSKDSPNWKSVYSYNPALNYVKVVLELREAIISEEG</sequence>
<feature type="domain" description="Transglycosylase SLT" evidence="1">
    <location>
        <begin position="54"/>
        <end position="249"/>
    </location>
</feature>
<dbReference type="AlphaFoldDB" id="A0A381YZS4"/>
<dbReference type="GO" id="GO:0009253">
    <property type="term" value="P:peptidoglycan catabolic process"/>
    <property type="evidence" value="ECO:0007669"/>
    <property type="project" value="TreeGrafter"/>
</dbReference>
<name>A0A381YZS4_9ZZZZ</name>
<reference evidence="2" key="1">
    <citation type="submission" date="2018-05" db="EMBL/GenBank/DDBJ databases">
        <authorList>
            <person name="Lanie J.A."/>
            <person name="Ng W.-L."/>
            <person name="Kazmierczak K.M."/>
            <person name="Andrzejewski T.M."/>
            <person name="Davidsen T.M."/>
            <person name="Wayne K.J."/>
            <person name="Tettelin H."/>
            <person name="Glass J.I."/>
            <person name="Rusch D."/>
            <person name="Podicherti R."/>
            <person name="Tsui H.-C.T."/>
            <person name="Winkler M.E."/>
        </authorList>
    </citation>
    <scope>NUCLEOTIDE SEQUENCE</scope>
</reference>
<dbReference type="GO" id="GO:0008933">
    <property type="term" value="F:peptidoglycan lytic transglycosylase activity"/>
    <property type="evidence" value="ECO:0007669"/>
    <property type="project" value="TreeGrafter"/>
</dbReference>
<dbReference type="SUPFAM" id="SSF53955">
    <property type="entry name" value="Lysozyme-like"/>
    <property type="match status" value="1"/>
</dbReference>
<dbReference type="CDD" id="cd13399">
    <property type="entry name" value="Slt35-like"/>
    <property type="match status" value="1"/>
</dbReference>
<dbReference type="InterPro" id="IPR043426">
    <property type="entry name" value="MltB-like"/>
</dbReference>
<dbReference type="InterPro" id="IPR031304">
    <property type="entry name" value="SLT_2"/>
</dbReference>
<evidence type="ECO:0000259" key="1">
    <source>
        <dbReference type="Pfam" id="PF13406"/>
    </source>
</evidence>